<protein>
    <submittedName>
        <fullName evidence="2">Uncharacterized protein</fullName>
    </submittedName>
</protein>
<name>A0A9P6NSG2_9BASI</name>
<dbReference type="Proteomes" id="UP000886653">
    <property type="component" value="Unassembled WGS sequence"/>
</dbReference>
<evidence type="ECO:0000313" key="3">
    <source>
        <dbReference type="Proteomes" id="UP000886653"/>
    </source>
</evidence>
<feature type="chain" id="PRO_5040349733" evidence="1">
    <location>
        <begin position="31"/>
        <end position="642"/>
    </location>
</feature>
<proteinExistence type="predicted"/>
<organism evidence="2 3">
    <name type="scientific">Cronartium quercuum f. sp. fusiforme G11</name>
    <dbReference type="NCBI Taxonomy" id="708437"/>
    <lineage>
        <taxon>Eukaryota</taxon>
        <taxon>Fungi</taxon>
        <taxon>Dikarya</taxon>
        <taxon>Basidiomycota</taxon>
        <taxon>Pucciniomycotina</taxon>
        <taxon>Pucciniomycetes</taxon>
        <taxon>Pucciniales</taxon>
        <taxon>Coleosporiaceae</taxon>
        <taxon>Cronartium</taxon>
    </lineage>
</organism>
<dbReference type="EMBL" id="MU167228">
    <property type="protein sequence ID" value="KAG0149418.1"/>
    <property type="molecule type" value="Genomic_DNA"/>
</dbReference>
<dbReference type="OrthoDB" id="10411221at2759"/>
<evidence type="ECO:0000313" key="2">
    <source>
        <dbReference type="EMBL" id="KAG0149418.1"/>
    </source>
</evidence>
<comment type="caution">
    <text evidence="2">The sequence shown here is derived from an EMBL/GenBank/DDBJ whole genome shotgun (WGS) entry which is preliminary data.</text>
</comment>
<reference evidence="2" key="1">
    <citation type="submission" date="2013-11" db="EMBL/GenBank/DDBJ databases">
        <title>Genome sequence of the fusiform rust pathogen reveals effectors for host alternation and coevolution with pine.</title>
        <authorList>
            <consortium name="DOE Joint Genome Institute"/>
            <person name="Smith K."/>
            <person name="Pendleton A."/>
            <person name="Kubisiak T."/>
            <person name="Anderson C."/>
            <person name="Salamov A."/>
            <person name="Aerts A."/>
            <person name="Riley R."/>
            <person name="Clum A."/>
            <person name="Lindquist E."/>
            <person name="Ence D."/>
            <person name="Campbell M."/>
            <person name="Kronenberg Z."/>
            <person name="Feau N."/>
            <person name="Dhillon B."/>
            <person name="Hamelin R."/>
            <person name="Burleigh J."/>
            <person name="Smith J."/>
            <person name="Yandell M."/>
            <person name="Nelson C."/>
            <person name="Grigoriev I."/>
            <person name="Davis J."/>
        </authorList>
    </citation>
    <scope>NUCLEOTIDE SEQUENCE</scope>
    <source>
        <strain evidence="2">G11</strain>
    </source>
</reference>
<keyword evidence="1" id="KW-0732">Signal</keyword>
<accession>A0A9P6NSG2</accession>
<evidence type="ECO:0000256" key="1">
    <source>
        <dbReference type="SAM" id="SignalP"/>
    </source>
</evidence>
<sequence>MFGVKQQWNFLVCIHLCLYLLPAIQNLTQAMIPKDLGKEVVSNTNHESGLTAVLALLDSPRPSSEIADPWREPSPETSSFYKRVDKPKRNIVELMSIGSEELSTHSKKANVFPRKPKETDVLPASFISSVPGASSDFNNHGTLSLAHLDTDCVTNGESFGTWGNFGTEKHGSKMTPSCLYSVTSGLHNMDTVVADSFNDQVHHKSTEQRSPIGHLLGTYDLLENLDVENQKSDVLSENTSFEYWNPHSAQLKKYPIKPIESSNAKSKEVFYDDQSPSIENFRLKYMMSGEDICKNTALEPQLDYDFYSNIFQAHKPIELCATLATHLTSRLVKRIFGSLEPVVSEENISKFSEVWNSETLLPFAYFIILANPSLELWIRVEIIMAVICRTYHKNCLFHNGTIDFETLAKFLVWHAGIFHQMINPMIPLDLGKENEPQSNLFTRNYSIHSLARIFLSLHSKVDLEIYFTTAKWTLREAFAHKHLSNIWMRDVAQGYPHKLHSKRVEGSVWNNWIGKSTEIASTIKDQWFLDELAIYSKGNSAAFLELLNTQMKAGKNVRYPSEFPDKVILNYKSLELFYSIMHNPKTPPQKLNLLTQKIAYFFKDYISEKNPDIWAVTKDDNYVTLLARFFHLIRSGLESKPF</sequence>
<feature type="signal peptide" evidence="1">
    <location>
        <begin position="1"/>
        <end position="30"/>
    </location>
</feature>
<dbReference type="AlphaFoldDB" id="A0A9P6NSG2"/>
<keyword evidence="3" id="KW-1185">Reference proteome</keyword>
<gene>
    <name evidence="2" type="ORF">CROQUDRAFT_131339</name>
</gene>